<keyword evidence="2" id="KW-0378">Hydrolase</keyword>
<evidence type="ECO:0000313" key="2">
    <source>
        <dbReference type="EMBL" id="SMC06979.1"/>
    </source>
</evidence>
<dbReference type="Pfam" id="PF00561">
    <property type="entry name" value="Abhydrolase_1"/>
    <property type="match status" value="1"/>
</dbReference>
<sequence length="242" mass="25619">MMNIFPIQFVSGGQVIRGLGYGPHLGSPEAIRAILIHGYSSSKHALDPVATALAKAGYPVLSIDLPGHKLGSSGGALISFAMVVQAALDANSQLPSPCRPVYIGHSMGSAAALVAASRDPRAVGAASLGLGYPVTVMRPDPAVINYYLERWAWVDGASPIEVGLAMDHDIPEALTQLKGRPFLLVSGTFDQELPPFSAQKLFDMAHEPKTHKTVESDHSGVPLKAAPLVVEWLNQIRDSQNA</sequence>
<dbReference type="Gene3D" id="3.40.50.1820">
    <property type="entry name" value="alpha/beta hydrolase"/>
    <property type="match status" value="1"/>
</dbReference>
<dbReference type="AlphaFoldDB" id="A0A1W1WLC5"/>
<dbReference type="Proteomes" id="UP000192660">
    <property type="component" value="Unassembled WGS sequence"/>
</dbReference>
<dbReference type="InterPro" id="IPR000073">
    <property type="entry name" value="AB_hydrolase_1"/>
</dbReference>
<accession>A0A1W1WLC5</accession>
<protein>
    <submittedName>
        <fullName evidence="2">Serine aminopeptidase, S33</fullName>
    </submittedName>
</protein>
<reference evidence="3" key="1">
    <citation type="submission" date="2017-04" db="EMBL/GenBank/DDBJ databases">
        <authorList>
            <person name="Varghese N."/>
            <person name="Submissions S."/>
        </authorList>
    </citation>
    <scope>NUCLEOTIDE SEQUENCE [LARGE SCALE GENOMIC DNA]</scope>
    <source>
        <strain evidence="3">DSM 9293</strain>
    </source>
</reference>
<gene>
    <name evidence="2" type="ORF">SAMN00768000_3136</name>
</gene>
<name>A0A1W1WLC5_SULTA</name>
<keyword evidence="2" id="KW-0031">Aminopeptidase</keyword>
<dbReference type="InterPro" id="IPR029058">
    <property type="entry name" value="AB_hydrolase_fold"/>
</dbReference>
<dbReference type="SUPFAM" id="SSF53474">
    <property type="entry name" value="alpha/beta-Hydrolases"/>
    <property type="match status" value="1"/>
</dbReference>
<evidence type="ECO:0000259" key="1">
    <source>
        <dbReference type="Pfam" id="PF00561"/>
    </source>
</evidence>
<keyword evidence="3" id="KW-1185">Reference proteome</keyword>
<dbReference type="GO" id="GO:0004177">
    <property type="term" value="F:aminopeptidase activity"/>
    <property type="evidence" value="ECO:0007669"/>
    <property type="project" value="UniProtKB-KW"/>
</dbReference>
<proteinExistence type="predicted"/>
<evidence type="ECO:0000313" key="3">
    <source>
        <dbReference type="Proteomes" id="UP000192660"/>
    </source>
</evidence>
<dbReference type="STRING" id="28034.BFX07_06085"/>
<feature type="domain" description="AB hydrolase-1" evidence="1">
    <location>
        <begin position="34"/>
        <end position="125"/>
    </location>
</feature>
<organism evidence="2 3">
    <name type="scientific">Sulfobacillus thermosulfidooxidans (strain DSM 9293 / VKM B-1269 / AT-1)</name>
    <dbReference type="NCBI Taxonomy" id="929705"/>
    <lineage>
        <taxon>Bacteria</taxon>
        <taxon>Bacillati</taxon>
        <taxon>Bacillota</taxon>
        <taxon>Clostridia</taxon>
        <taxon>Eubacteriales</taxon>
        <taxon>Clostridiales Family XVII. Incertae Sedis</taxon>
        <taxon>Sulfobacillus</taxon>
    </lineage>
</organism>
<dbReference type="EMBL" id="FWWY01000001">
    <property type="protein sequence ID" value="SMC06979.1"/>
    <property type="molecule type" value="Genomic_DNA"/>
</dbReference>
<keyword evidence="2" id="KW-0645">Protease</keyword>